<keyword evidence="2" id="KW-0131">Cell cycle</keyword>
<feature type="domain" description="Cyclin N-terminal" evidence="3">
    <location>
        <begin position="1"/>
        <end position="78"/>
    </location>
</feature>
<proteinExistence type="predicted"/>
<dbReference type="InterPro" id="IPR006671">
    <property type="entry name" value="Cyclin_N"/>
</dbReference>
<protein>
    <submittedName>
        <fullName evidence="4">Cyclin-A2-1</fullName>
    </submittedName>
</protein>
<name>A0A699GTR1_TANCI</name>
<organism evidence="4">
    <name type="scientific">Tanacetum cinerariifolium</name>
    <name type="common">Dalmatian daisy</name>
    <name type="synonym">Chrysanthemum cinerariifolium</name>
    <dbReference type="NCBI Taxonomy" id="118510"/>
    <lineage>
        <taxon>Eukaryota</taxon>
        <taxon>Viridiplantae</taxon>
        <taxon>Streptophyta</taxon>
        <taxon>Embryophyta</taxon>
        <taxon>Tracheophyta</taxon>
        <taxon>Spermatophyta</taxon>
        <taxon>Magnoliopsida</taxon>
        <taxon>eudicotyledons</taxon>
        <taxon>Gunneridae</taxon>
        <taxon>Pentapetalae</taxon>
        <taxon>asterids</taxon>
        <taxon>campanulids</taxon>
        <taxon>Asterales</taxon>
        <taxon>Asteraceae</taxon>
        <taxon>Asteroideae</taxon>
        <taxon>Anthemideae</taxon>
        <taxon>Anthemidinae</taxon>
        <taxon>Tanacetum</taxon>
    </lineage>
</organism>
<dbReference type="InterPro" id="IPR036915">
    <property type="entry name" value="Cyclin-like_sf"/>
</dbReference>
<evidence type="ECO:0000313" key="4">
    <source>
        <dbReference type="EMBL" id="GEV99971.1"/>
    </source>
</evidence>
<reference evidence="4" key="1">
    <citation type="journal article" date="2019" name="Sci. Rep.">
        <title>Draft genome of Tanacetum cinerariifolium, the natural source of mosquito coil.</title>
        <authorList>
            <person name="Yamashiro T."/>
            <person name="Shiraishi A."/>
            <person name="Satake H."/>
            <person name="Nakayama K."/>
        </authorList>
    </citation>
    <scope>NUCLEOTIDE SEQUENCE</scope>
</reference>
<sequence>MPETLYLTAYLIDFFLSQHYCIEWQKPQLLGIRCMLIDSKYDDICAPAIEEFCFITDSTYSKPKVVKMEGQVLNDLNF</sequence>
<comment type="caution">
    <text evidence="4">The sequence shown here is derived from an EMBL/GenBank/DDBJ whole genome shotgun (WGS) entry which is preliminary data.</text>
</comment>
<dbReference type="Pfam" id="PF00134">
    <property type="entry name" value="Cyclin_N"/>
    <property type="match status" value="1"/>
</dbReference>
<keyword evidence="1" id="KW-0132">Cell division</keyword>
<evidence type="ECO:0000259" key="3">
    <source>
        <dbReference type="Pfam" id="PF00134"/>
    </source>
</evidence>
<dbReference type="InterPro" id="IPR039361">
    <property type="entry name" value="Cyclin"/>
</dbReference>
<dbReference type="EMBL" id="BKCJ010041527">
    <property type="protein sequence ID" value="GEV99971.1"/>
    <property type="molecule type" value="Genomic_DNA"/>
</dbReference>
<dbReference type="AlphaFoldDB" id="A0A699GTR1"/>
<dbReference type="PANTHER" id="PTHR10177">
    <property type="entry name" value="CYCLINS"/>
    <property type="match status" value="1"/>
</dbReference>
<accession>A0A699GTR1</accession>
<evidence type="ECO:0000256" key="1">
    <source>
        <dbReference type="ARBA" id="ARBA00022618"/>
    </source>
</evidence>
<dbReference type="GO" id="GO:0051301">
    <property type="term" value="P:cell division"/>
    <property type="evidence" value="ECO:0007669"/>
    <property type="project" value="UniProtKB-KW"/>
</dbReference>
<gene>
    <name evidence="4" type="ORF">Tci_171948</name>
</gene>
<dbReference type="Gene3D" id="1.10.472.10">
    <property type="entry name" value="Cyclin-like"/>
    <property type="match status" value="1"/>
</dbReference>
<evidence type="ECO:0000256" key="2">
    <source>
        <dbReference type="ARBA" id="ARBA00023306"/>
    </source>
</evidence>
<dbReference type="SUPFAM" id="SSF47954">
    <property type="entry name" value="Cyclin-like"/>
    <property type="match status" value="1"/>
</dbReference>